<proteinExistence type="predicted"/>
<evidence type="ECO:0000256" key="1">
    <source>
        <dbReference type="SAM" id="MobiDB-lite"/>
    </source>
</evidence>
<evidence type="ECO:0008006" key="5">
    <source>
        <dbReference type="Google" id="ProtNLM"/>
    </source>
</evidence>
<dbReference type="OrthoDB" id="63581at2759"/>
<name>A0A316VKD0_9BASI</name>
<dbReference type="PANTHER" id="PTHR28008">
    <property type="entry name" value="DOMAIN PROTEIN, PUTATIVE (AFU_ORTHOLOGUE AFUA_3G10980)-RELATED"/>
    <property type="match status" value="1"/>
</dbReference>
<evidence type="ECO:0000313" key="3">
    <source>
        <dbReference type="EMBL" id="PWN38059.1"/>
    </source>
</evidence>
<feature type="compositionally biased region" description="Acidic residues" evidence="1">
    <location>
        <begin position="210"/>
        <end position="227"/>
    </location>
</feature>
<evidence type="ECO:0000256" key="2">
    <source>
        <dbReference type="SAM" id="Phobius"/>
    </source>
</evidence>
<keyword evidence="4" id="KW-1185">Reference proteome</keyword>
<feature type="transmembrane region" description="Helical" evidence="2">
    <location>
        <begin position="72"/>
        <end position="92"/>
    </location>
</feature>
<accession>A0A316VKD0</accession>
<dbReference type="AlphaFoldDB" id="A0A316VKD0"/>
<dbReference type="RefSeq" id="XP_025358361.1">
    <property type="nucleotide sequence ID" value="XM_025498399.1"/>
</dbReference>
<gene>
    <name evidence="3" type="ORF">FA14DRAFT_159810</name>
</gene>
<feature type="compositionally biased region" description="Acidic residues" evidence="1">
    <location>
        <begin position="297"/>
        <end position="308"/>
    </location>
</feature>
<organism evidence="3 4">
    <name type="scientific">Meira miltonrushii</name>
    <dbReference type="NCBI Taxonomy" id="1280837"/>
    <lineage>
        <taxon>Eukaryota</taxon>
        <taxon>Fungi</taxon>
        <taxon>Dikarya</taxon>
        <taxon>Basidiomycota</taxon>
        <taxon>Ustilaginomycotina</taxon>
        <taxon>Exobasidiomycetes</taxon>
        <taxon>Exobasidiales</taxon>
        <taxon>Brachybasidiaceae</taxon>
        <taxon>Meira</taxon>
    </lineage>
</organism>
<feature type="transmembrane region" description="Helical" evidence="2">
    <location>
        <begin position="104"/>
        <end position="121"/>
    </location>
</feature>
<feature type="transmembrane region" description="Helical" evidence="2">
    <location>
        <begin position="133"/>
        <end position="153"/>
    </location>
</feature>
<evidence type="ECO:0000313" key="4">
    <source>
        <dbReference type="Proteomes" id="UP000245771"/>
    </source>
</evidence>
<feature type="transmembrane region" description="Helical" evidence="2">
    <location>
        <begin position="165"/>
        <end position="185"/>
    </location>
</feature>
<feature type="region of interest" description="Disordered" evidence="1">
    <location>
        <begin position="210"/>
        <end position="315"/>
    </location>
</feature>
<dbReference type="GeneID" id="37020180"/>
<reference evidence="3 4" key="1">
    <citation type="journal article" date="2018" name="Mol. Biol. Evol.">
        <title>Broad Genomic Sampling Reveals a Smut Pathogenic Ancestry of the Fungal Clade Ustilaginomycotina.</title>
        <authorList>
            <person name="Kijpornyongpan T."/>
            <person name="Mondo S.J."/>
            <person name="Barry K."/>
            <person name="Sandor L."/>
            <person name="Lee J."/>
            <person name="Lipzen A."/>
            <person name="Pangilinan J."/>
            <person name="LaButti K."/>
            <person name="Hainaut M."/>
            <person name="Henrissat B."/>
            <person name="Grigoriev I.V."/>
            <person name="Spatafora J.W."/>
            <person name="Aime M.C."/>
        </authorList>
    </citation>
    <scope>NUCLEOTIDE SEQUENCE [LARGE SCALE GENOMIC DNA]</scope>
    <source>
        <strain evidence="3 4">MCA 3882</strain>
    </source>
</reference>
<dbReference type="Proteomes" id="UP000245771">
    <property type="component" value="Unassembled WGS sequence"/>
</dbReference>
<sequence>MPQLDTDAPLPSYLHSFASIFSRHPDTPRKDVFRQLMLRSVRFHLKRSNSRAEDEEQLDGFREGVLPLRIRPAFVILNVLALIVLAVLGFHPKSGSFVPINDKVLHFICFFFATGLFYFIWDVDEPARRVWIWRHVALILTWFVCFVGGGLGSEIVQSALPYKTFQWGDVFANLLGSALGLFVSYHAERRHRLRREIARLYEPLDQELYGDEEEEDDLNDWADDGGDANDPWRNVRPTARKLSIGNNSTTKAVRFTGAGNGDIESGRMSENESSSNHTQATSPKEPSKVPKEALFSIDDEDHEDDEAADAWKAAR</sequence>
<keyword evidence="2" id="KW-0812">Transmembrane</keyword>
<dbReference type="InParanoid" id="A0A316VKD0"/>
<protein>
    <recommendedName>
        <fullName evidence="5">VanZ-like domain-containing protein</fullName>
    </recommendedName>
</protein>
<dbReference type="PANTHER" id="PTHR28008:SF1">
    <property type="entry name" value="DOMAIN PROTEIN, PUTATIVE (AFU_ORTHOLOGUE AFUA_3G10980)-RELATED"/>
    <property type="match status" value="1"/>
</dbReference>
<keyword evidence="2" id="KW-1133">Transmembrane helix</keyword>
<feature type="compositionally biased region" description="Polar residues" evidence="1">
    <location>
        <begin position="271"/>
        <end position="284"/>
    </location>
</feature>
<keyword evidence="2" id="KW-0472">Membrane</keyword>
<dbReference type="EMBL" id="KZ819602">
    <property type="protein sequence ID" value="PWN38059.1"/>
    <property type="molecule type" value="Genomic_DNA"/>
</dbReference>